<protein>
    <submittedName>
        <fullName evidence="2">Uncharacterized protein</fullName>
    </submittedName>
</protein>
<sequence length="178" mass="18715">MIRAALLCLALAPLPAGAAEFEFCWLGASGYTLTGRIAFPDALMVAPMVTEADVTAFEITGYLHGTPIGHWSAEGRAPDSTWHLRFVPATLTFPTGGNFPGDASQGWNADGDVDDCGAEGFGFNSGNYAQDVCLDGAWIADSSIDPTTPLVATTGTVTPECRMPELLSRADMRDPATL</sequence>
<keyword evidence="1" id="KW-0732">Signal</keyword>
<evidence type="ECO:0000313" key="3">
    <source>
        <dbReference type="Proteomes" id="UP000035100"/>
    </source>
</evidence>
<feature type="chain" id="PRO_5002235306" evidence="1">
    <location>
        <begin position="19"/>
        <end position="178"/>
    </location>
</feature>
<gene>
    <name evidence="2" type="ORF">Wenmar_00671</name>
</gene>
<keyword evidence="3" id="KW-1185">Reference proteome</keyword>
<evidence type="ECO:0000256" key="1">
    <source>
        <dbReference type="SAM" id="SignalP"/>
    </source>
</evidence>
<dbReference type="STRING" id="1123501.Wenmar_00671"/>
<organism evidence="2 3">
    <name type="scientific">Wenxinia marina DSM 24838</name>
    <dbReference type="NCBI Taxonomy" id="1123501"/>
    <lineage>
        <taxon>Bacteria</taxon>
        <taxon>Pseudomonadati</taxon>
        <taxon>Pseudomonadota</taxon>
        <taxon>Alphaproteobacteria</taxon>
        <taxon>Rhodobacterales</taxon>
        <taxon>Roseobacteraceae</taxon>
        <taxon>Wenxinia</taxon>
    </lineage>
</organism>
<dbReference type="Proteomes" id="UP000035100">
    <property type="component" value="Unassembled WGS sequence"/>
</dbReference>
<proteinExistence type="predicted"/>
<reference evidence="2 3" key="1">
    <citation type="submission" date="2013-01" db="EMBL/GenBank/DDBJ databases">
        <authorList>
            <person name="Fiebig A."/>
            <person name="Goeker M."/>
            <person name="Klenk H.-P.P."/>
        </authorList>
    </citation>
    <scope>NUCLEOTIDE SEQUENCE [LARGE SCALE GENOMIC DNA]</scope>
    <source>
        <strain evidence="2 3">DSM 24838</strain>
    </source>
</reference>
<name>A0A0D0PG36_9RHOB</name>
<comment type="caution">
    <text evidence="2">The sequence shown here is derived from an EMBL/GenBank/DDBJ whole genome shotgun (WGS) entry which is preliminary data.</text>
</comment>
<dbReference type="eggNOG" id="ENOG5030DWD">
    <property type="taxonomic scope" value="Bacteria"/>
</dbReference>
<accession>A0A0D0PG36</accession>
<dbReference type="AlphaFoldDB" id="A0A0D0PG36"/>
<dbReference type="EMBL" id="AONG01000005">
    <property type="protein sequence ID" value="KIQ70296.1"/>
    <property type="molecule type" value="Genomic_DNA"/>
</dbReference>
<dbReference type="RefSeq" id="WP_018304043.1">
    <property type="nucleotide sequence ID" value="NZ_KB902312.1"/>
</dbReference>
<feature type="signal peptide" evidence="1">
    <location>
        <begin position="1"/>
        <end position="18"/>
    </location>
</feature>
<evidence type="ECO:0000313" key="2">
    <source>
        <dbReference type="EMBL" id="KIQ70296.1"/>
    </source>
</evidence>